<dbReference type="Gene3D" id="1.20.140.10">
    <property type="entry name" value="Butyryl-CoA Dehydrogenase, subunit A, domain 3"/>
    <property type="match status" value="1"/>
</dbReference>
<feature type="domain" description="Acyl-CoA dehydrogenase/oxidase N-terminal" evidence="2">
    <location>
        <begin position="13"/>
        <end position="106"/>
    </location>
</feature>
<accession>A0ABY4S2P3</accession>
<dbReference type="Pfam" id="PF08028">
    <property type="entry name" value="Acyl-CoA_dh_2"/>
    <property type="match status" value="1"/>
</dbReference>
<keyword evidence="5" id="KW-1185">Reference proteome</keyword>
<dbReference type="PANTHER" id="PTHR43884">
    <property type="entry name" value="ACYL-COA DEHYDROGENASE"/>
    <property type="match status" value="1"/>
</dbReference>
<evidence type="ECO:0000259" key="3">
    <source>
        <dbReference type="Pfam" id="PF08028"/>
    </source>
</evidence>
<protein>
    <submittedName>
        <fullName evidence="4">Acyl-CoA dehydrogenase family protein</fullName>
    </submittedName>
</protein>
<dbReference type="Gene3D" id="2.40.110.10">
    <property type="entry name" value="Butyryl-CoA Dehydrogenase, subunit A, domain 2"/>
    <property type="match status" value="1"/>
</dbReference>
<dbReference type="SUPFAM" id="SSF47203">
    <property type="entry name" value="Acyl-CoA dehydrogenase C-terminal domain-like"/>
    <property type="match status" value="1"/>
</dbReference>
<feature type="domain" description="Acyl-CoA dehydrogenase C-terminal" evidence="3">
    <location>
        <begin position="231"/>
        <end position="366"/>
    </location>
</feature>
<evidence type="ECO:0000313" key="4">
    <source>
        <dbReference type="EMBL" id="URI06132.1"/>
    </source>
</evidence>
<sequence>MGSDWINERTERLARQLEATAVERDRQGGHAAAERQAIRDSGLLGLLIPQDAGGLGASWPTLYRVVRRLAQADSALAHVFAFHHLQVATVLLWGTPAQQRTLLPRSQSEGWFWGNALNPQDTRLVAQPVADGWRLQGPKSYASGSVGSDRLVVGAQVQLADGSSARLVGHLATQAEGITVQQDWDAFGQRQTDSGTVHFHDVFLPQRDVLQAPGSTSTPRATLRTLVSQLIMANLYLGIGQAAYEAGRRYTLERARPWPNGHAARLADEPQLQQRYGELWLLLRPAELACEAAALQLQAAFEQGEALDASGRGALAIAISEAKVLAHRAGIDVSSQVFELAGAGATSGRLGLDRFWRNARVHTLHDPVDLKLRDIGRHRLEGHVPEPSSYS</sequence>
<dbReference type="InterPro" id="IPR013786">
    <property type="entry name" value="AcylCoA_DH/ox_N"/>
</dbReference>
<evidence type="ECO:0000256" key="1">
    <source>
        <dbReference type="ARBA" id="ARBA00023002"/>
    </source>
</evidence>
<dbReference type="InterPro" id="IPR036250">
    <property type="entry name" value="AcylCo_DH-like_C"/>
</dbReference>
<dbReference type="RefSeq" id="WP_250194396.1">
    <property type="nucleotide sequence ID" value="NZ_CP097635.1"/>
</dbReference>
<dbReference type="Pfam" id="PF02771">
    <property type="entry name" value="Acyl-CoA_dh_N"/>
    <property type="match status" value="1"/>
</dbReference>
<evidence type="ECO:0000313" key="5">
    <source>
        <dbReference type="Proteomes" id="UP001056201"/>
    </source>
</evidence>
<dbReference type="Proteomes" id="UP001056201">
    <property type="component" value="Chromosome 1"/>
</dbReference>
<dbReference type="PANTHER" id="PTHR43884:SF12">
    <property type="entry name" value="ISOVALERYL-COA DEHYDROGENASE, MITOCHONDRIAL-RELATED"/>
    <property type="match status" value="1"/>
</dbReference>
<dbReference type="Gene3D" id="1.10.540.10">
    <property type="entry name" value="Acyl-CoA dehydrogenase/oxidase, N-terminal domain"/>
    <property type="match status" value="1"/>
</dbReference>
<keyword evidence="1" id="KW-0560">Oxidoreductase</keyword>
<gene>
    <name evidence="4" type="ORF">MW290_09345</name>
</gene>
<dbReference type="InterPro" id="IPR037069">
    <property type="entry name" value="AcylCoA_DH/ox_N_sf"/>
</dbReference>
<reference evidence="4" key="1">
    <citation type="submission" date="2022-05" db="EMBL/GenBank/DDBJ databases">
        <title>An RpoN-dependent PEP-CTERM gene is involved in floc formation of an Aquincola tertiaricarbonis strain.</title>
        <authorList>
            <person name="Qiu D."/>
            <person name="Xia M."/>
        </authorList>
    </citation>
    <scope>NUCLEOTIDE SEQUENCE</scope>
    <source>
        <strain evidence="4">RN12</strain>
    </source>
</reference>
<dbReference type="EMBL" id="CP097635">
    <property type="protein sequence ID" value="URI06132.1"/>
    <property type="molecule type" value="Genomic_DNA"/>
</dbReference>
<dbReference type="InterPro" id="IPR046373">
    <property type="entry name" value="Acyl-CoA_Oxase/DH_mid-dom_sf"/>
</dbReference>
<organism evidence="4 5">
    <name type="scientific">Aquincola tertiaricarbonis</name>
    <dbReference type="NCBI Taxonomy" id="391953"/>
    <lineage>
        <taxon>Bacteria</taxon>
        <taxon>Pseudomonadati</taxon>
        <taxon>Pseudomonadota</taxon>
        <taxon>Betaproteobacteria</taxon>
        <taxon>Burkholderiales</taxon>
        <taxon>Sphaerotilaceae</taxon>
        <taxon>Aquincola</taxon>
    </lineage>
</organism>
<proteinExistence type="predicted"/>
<dbReference type="InterPro" id="IPR009100">
    <property type="entry name" value="AcylCoA_DH/oxidase_NM_dom_sf"/>
</dbReference>
<dbReference type="SUPFAM" id="SSF56645">
    <property type="entry name" value="Acyl-CoA dehydrogenase NM domain-like"/>
    <property type="match status" value="1"/>
</dbReference>
<name>A0ABY4S2P3_AQUTE</name>
<dbReference type="PIRSF" id="PIRSF016578">
    <property type="entry name" value="HsaA"/>
    <property type="match status" value="1"/>
</dbReference>
<evidence type="ECO:0000259" key="2">
    <source>
        <dbReference type="Pfam" id="PF02771"/>
    </source>
</evidence>
<dbReference type="InterPro" id="IPR013107">
    <property type="entry name" value="Acyl-CoA_DH_C"/>
</dbReference>